<protein>
    <submittedName>
        <fullName evidence="1">Uncharacterized protein</fullName>
    </submittedName>
</protein>
<evidence type="ECO:0000313" key="1">
    <source>
        <dbReference type="EMBL" id="QRD03605.1"/>
    </source>
</evidence>
<sequence>MSGDQVMKTLYRDFDLFMQVAEQNRTVVGLAISETWYRHNNMPTQVSLVGINRRSLKTWHVYVFQLRYNGRPERLSGKASTQSAFSERDELLSLFRVRRTQALQPGPRFTGRSRWLAVQISKRTWRR</sequence>
<accession>A0A7U2I6I0</accession>
<organism evidence="1 2">
    <name type="scientific">Phaeosphaeria nodorum (strain SN15 / ATCC MYA-4574 / FGSC 10173)</name>
    <name type="common">Glume blotch fungus</name>
    <name type="synonym">Parastagonospora nodorum</name>
    <dbReference type="NCBI Taxonomy" id="321614"/>
    <lineage>
        <taxon>Eukaryota</taxon>
        <taxon>Fungi</taxon>
        <taxon>Dikarya</taxon>
        <taxon>Ascomycota</taxon>
        <taxon>Pezizomycotina</taxon>
        <taxon>Dothideomycetes</taxon>
        <taxon>Pleosporomycetidae</taxon>
        <taxon>Pleosporales</taxon>
        <taxon>Pleosporineae</taxon>
        <taxon>Phaeosphaeriaceae</taxon>
        <taxon>Parastagonospora</taxon>
    </lineage>
</organism>
<name>A0A7U2I6I0_PHANO</name>
<dbReference type="VEuPathDB" id="FungiDB:JI435_442120"/>
<gene>
    <name evidence="1" type="ORF">JI435_442120</name>
</gene>
<proteinExistence type="predicted"/>
<keyword evidence="2" id="KW-1185">Reference proteome</keyword>
<dbReference type="EMBL" id="CP069037">
    <property type="protein sequence ID" value="QRD03605.1"/>
    <property type="molecule type" value="Genomic_DNA"/>
</dbReference>
<evidence type="ECO:0000313" key="2">
    <source>
        <dbReference type="Proteomes" id="UP000663193"/>
    </source>
</evidence>
<reference evidence="2" key="1">
    <citation type="journal article" date="2021" name="BMC Genomics">
        <title>Chromosome-level genome assembly and manually-curated proteome of model necrotroph Parastagonospora nodorum Sn15 reveals a genome-wide trove of candidate effector homologs, and redundancy of virulence-related functions within an accessory chromosome.</title>
        <authorList>
            <person name="Bertazzoni S."/>
            <person name="Jones D.A.B."/>
            <person name="Phan H.T."/>
            <person name="Tan K.-C."/>
            <person name="Hane J.K."/>
        </authorList>
    </citation>
    <scope>NUCLEOTIDE SEQUENCE [LARGE SCALE GENOMIC DNA]</scope>
    <source>
        <strain evidence="2">SN15 / ATCC MYA-4574 / FGSC 10173)</strain>
    </source>
</reference>
<dbReference type="Proteomes" id="UP000663193">
    <property type="component" value="Chromosome 15"/>
</dbReference>
<dbReference type="AlphaFoldDB" id="A0A7U2I6I0"/>